<organism evidence="1 2">
    <name type="scientific">Clostridium sporogenes</name>
    <dbReference type="NCBI Taxonomy" id="1509"/>
    <lineage>
        <taxon>Bacteria</taxon>
        <taxon>Bacillati</taxon>
        <taxon>Bacillota</taxon>
        <taxon>Clostridia</taxon>
        <taxon>Eubacteriales</taxon>
        <taxon>Clostridiaceae</taxon>
        <taxon>Clostridium</taxon>
    </lineage>
</organism>
<dbReference type="EMBL" id="CP013243">
    <property type="protein sequence ID" value="APH13413.1"/>
    <property type="molecule type" value="Genomic_DNA"/>
</dbReference>
<evidence type="ECO:0000313" key="1">
    <source>
        <dbReference type="EMBL" id="APH13413.1"/>
    </source>
</evidence>
<gene>
    <name evidence="1" type="ORF">NPD5_3942</name>
</gene>
<dbReference type="RefSeq" id="WP_167366120.1">
    <property type="nucleotide sequence ID" value="NZ_CP013241.1"/>
</dbReference>
<evidence type="ECO:0000313" key="2">
    <source>
        <dbReference type="Proteomes" id="UP000182204"/>
    </source>
</evidence>
<sequence>MSKKLSETIKELEDKKAIKEYYFYREYYSGKTKLHLELNQNIADKVLKKNK</sequence>
<protein>
    <submittedName>
        <fullName evidence="1">Uncharacterized protein</fullName>
    </submittedName>
</protein>
<reference evidence="1 2" key="1">
    <citation type="submission" date="2015-11" db="EMBL/GenBank/DDBJ databases">
        <authorList>
            <person name="Hill K.K."/>
            <person name="Shirey T.B."/>
            <person name="Raphael B."/>
            <person name="Daligault H.E."/>
            <person name="Davenport K.W."/>
            <person name="Bruce D.C."/>
            <person name="Foley B.T."/>
            <person name="Johnson S.L."/>
        </authorList>
    </citation>
    <scope>NUCLEOTIDE SEQUENCE [LARGE SCALE GENOMIC DNA]</scope>
    <source>
        <strain evidence="1 2">CDC_1632</strain>
    </source>
</reference>
<name>A0A1J1CRK7_CLOSG</name>
<accession>A0A1J1CRK7</accession>
<proteinExistence type="predicted"/>
<dbReference type="Proteomes" id="UP000182204">
    <property type="component" value="Chromosome"/>
</dbReference>
<dbReference type="AlphaFoldDB" id="A0A1J1CRK7"/>